<gene>
    <name evidence="3" type="ORF">KFK14_23470</name>
</gene>
<dbReference type="SFLD" id="SFLDG00358">
    <property type="entry name" value="Main_(cytGST)"/>
    <property type="match status" value="1"/>
</dbReference>
<dbReference type="InterPro" id="IPR036282">
    <property type="entry name" value="Glutathione-S-Trfase_C_sf"/>
</dbReference>
<dbReference type="PANTHER" id="PTHR44051:SF8">
    <property type="entry name" value="GLUTATHIONE S-TRANSFERASE GSTA"/>
    <property type="match status" value="1"/>
</dbReference>
<protein>
    <submittedName>
        <fullName evidence="3">Glutathione S-transferase family protein</fullName>
    </submittedName>
</protein>
<dbReference type="AlphaFoldDB" id="A0A975K6V2"/>
<dbReference type="InterPro" id="IPR036249">
    <property type="entry name" value="Thioredoxin-like_sf"/>
</dbReference>
<dbReference type="Pfam" id="PF13417">
    <property type="entry name" value="GST_N_3"/>
    <property type="match status" value="1"/>
</dbReference>
<dbReference type="InterPro" id="IPR040079">
    <property type="entry name" value="Glutathione_S-Trfase"/>
</dbReference>
<feature type="domain" description="GST N-terminal" evidence="1">
    <location>
        <begin position="2"/>
        <end position="84"/>
    </location>
</feature>
<dbReference type="CDD" id="cd00570">
    <property type="entry name" value="GST_N_family"/>
    <property type="match status" value="1"/>
</dbReference>
<dbReference type="KEGG" id="spph:KFK14_23470"/>
<dbReference type="SUPFAM" id="SSF52833">
    <property type="entry name" value="Thioredoxin-like"/>
    <property type="match status" value="1"/>
</dbReference>
<dbReference type="Gene3D" id="3.40.30.10">
    <property type="entry name" value="Glutaredoxin"/>
    <property type="match status" value="1"/>
</dbReference>
<dbReference type="SUPFAM" id="SSF47616">
    <property type="entry name" value="GST C-terminal domain-like"/>
    <property type="match status" value="1"/>
</dbReference>
<feature type="domain" description="GST C-terminal" evidence="2">
    <location>
        <begin position="93"/>
        <end position="213"/>
    </location>
</feature>
<dbReference type="InterPro" id="IPR010987">
    <property type="entry name" value="Glutathione-S-Trfase_C-like"/>
</dbReference>
<dbReference type="InterPro" id="IPR004046">
    <property type="entry name" value="GST_C"/>
</dbReference>
<dbReference type="Proteomes" id="UP000681425">
    <property type="component" value="Chromosome"/>
</dbReference>
<evidence type="ECO:0000313" key="4">
    <source>
        <dbReference type="Proteomes" id="UP000681425"/>
    </source>
</evidence>
<dbReference type="SFLD" id="SFLDS00019">
    <property type="entry name" value="Glutathione_Transferase_(cytos"/>
    <property type="match status" value="1"/>
</dbReference>
<dbReference type="PANTHER" id="PTHR44051">
    <property type="entry name" value="GLUTATHIONE S-TRANSFERASE-RELATED"/>
    <property type="match status" value="1"/>
</dbReference>
<organism evidence="3 4">
    <name type="scientific">Sphingobium phenoxybenzoativorans</name>
    <dbReference type="NCBI Taxonomy" id="1592790"/>
    <lineage>
        <taxon>Bacteria</taxon>
        <taxon>Pseudomonadati</taxon>
        <taxon>Pseudomonadota</taxon>
        <taxon>Alphaproteobacteria</taxon>
        <taxon>Sphingomonadales</taxon>
        <taxon>Sphingomonadaceae</taxon>
        <taxon>Sphingobium</taxon>
    </lineage>
</organism>
<name>A0A975K6V2_9SPHN</name>
<proteinExistence type="predicted"/>
<evidence type="ECO:0000259" key="2">
    <source>
        <dbReference type="PROSITE" id="PS50405"/>
    </source>
</evidence>
<dbReference type="InterPro" id="IPR004045">
    <property type="entry name" value="Glutathione_S-Trfase_N"/>
</dbReference>
<dbReference type="Gene3D" id="1.20.1050.10">
    <property type="match status" value="1"/>
</dbReference>
<dbReference type="PROSITE" id="PS50405">
    <property type="entry name" value="GST_CTER"/>
    <property type="match status" value="1"/>
</dbReference>
<dbReference type="RefSeq" id="WP_212609349.1">
    <property type="nucleotide sequence ID" value="NZ_CP073910.1"/>
</dbReference>
<keyword evidence="4" id="KW-1185">Reference proteome</keyword>
<accession>A0A975K6V2</accession>
<sequence>MAGLTLFYHPLSSYCWKVLIAFYENGTAFTPYQVDHDRPESGAALRAAWPMERFPVLRDDSHDVTLPESSAIIEYLSVRYPGGFAAIPAGFDDAMEARVMDRLFDNHVMTGMQTVVFNSLRPEDAKDEYGADQARAMLRKTYAMLEERIAGRTWAAGEAFTLADCAAMPSLWYADKVAPFRGDHPVLAAYLDRLEARPSVQRVLKEAEPYFALFPG</sequence>
<reference evidence="3" key="1">
    <citation type="submission" date="2021-04" db="EMBL/GenBank/DDBJ databases">
        <title>Isolation of p-tert-butylphenol degrading bacteria Sphingobium phenoxybenzoativorans Tas13 from active sludge.</title>
        <authorList>
            <person name="Li Y."/>
        </authorList>
    </citation>
    <scope>NUCLEOTIDE SEQUENCE</scope>
    <source>
        <strain evidence="3">Tas13</strain>
    </source>
</reference>
<dbReference type="EMBL" id="CP073910">
    <property type="protein sequence ID" value="QUT05855.1"/>
    <property type="molecule type" value="Genomic_DNA"/>
</dbReference>
<evidence type="ECO:0000259" key="1">
    <source>
        <dbReference type="PROSITE" id="PS50404"/>
    </source>
</evidence>
<dbReference type="Pfam" id="PF00043">
    <property type="entry name" value="GST_C"/>
    <property type="match status" value="1"/>
</dbReference>
<evidence type="ECO:0000313" key="3">
    <source>
        <dbReference type="EMBL" id="QUT05855.1"/>
    </source>
</evidence>
<dbReference type="PROSITE" id="PS50404">
    <property type="entry name" value="GST_NTER"/>
    <property type="match status" value="1"/>
</dbReference>